<feature type="domain" description="Terminase large subunit-like ATPase" evidence="1">
    <location>
        <begin position="80"/>
        <end position="252"/>
    </location>
</feature>
<dbReference type="Pfam" id="PF03354">
    <property type="entry name" value="TerL_ATPase"/>
    <property type="match status" value="1"/>
</dbReference>
<reference evidence="3 4" key="1">
    <citation type="submission" date="2019-08" db="EMBL/GenBank/DDBJ databases">
        <title>In-depth cultivation of the pig gut microbiome towards novel bacterial diversity and tailored functional studies.</title>
        <authorList>
            <person name="Wylensek D."/>
            <person name="Hitch T.C.A."/>
            <person name="Clavel T."/>
        </authorList>
    </citation>
    <scope>NUCLEOTIDE SEQUENCE [LARGE SCALE GENOMIC DNA]</scope>
    <source>
        <strain evidence="3 4">Oil+RF-744-WCA-WT-13</strain>
    </source>
</reference>
<dbReference type="PANTHER" id="PTHR41287:SF1">
    <property type="entry name" value="PROTEIN YMFN"/>
    <property type="match status" value="1"/>
</dbReference>
<dbReference type="RefSeq" id="WP_330579077.1">
    <property type="nucleotide sequence ID" value="NZ_VUMV01000001.1"/>
</dbReference>
<dbReference type="InterPro" id="IPR046461">
    <property type="entry name" value="TerL_ATPase"/>
</dbReference>
<evidence type="ECO:0000259" key="1">
    <source>
        <dbReference type="Pfam" id="PF03354"/>
    </source>
</evidence>
<dbReference type="AlphaFoldDB" id="A0A7X2P6I1"/>
<dbReference type="Pfam" id="PF20441">
    <property type="entry name" value="TerL_nuclease"/>
    <property type="match status" value="1"/>
</dbReference>
<dbReference type="Gene3D" id="3.40.50.300">
    <property type="entry name" value="P-loop containing nucleotide triphosphate hydrolases"/>
    <property type="match status" value="1"/>
</dbReference>
<name>A0A7X2P6I1_9FIRM</name>
<protein>
    <submittedName>
        <fullName evidence="3">Terminase large subunit</fullName>
    </submittedName>
</protein>
<feature type="domain" description="Terminase large subunit-like endonuclease" evidence="2">
    <location>
        <begin position="288"/>
        <end position="553"/>
    </location>
</feature>
<sequence>MTILEEIKKYAEDCIKGEIVACEKHKHACQRLLSDCIKSEDPEYPYEWNEQKAKEIVDWFALFKHSKGVLAGTPIILTTWQKFVICQLYGWRNRKTGGKRFTKLFEEVARKNAKSQTLGGIALFELSVESTRHGEVYEEYTAGVKRDQSKIVFDECGLMSRGSILQTRFKFNRNEIVHIKSGSFLKPLSKDDGKSGDGTNGAVYILDEYHQHQNTDFYDLALGSNTKESLLTIITTAGKDLNVPCYQQEYAYCSNVINPNIDVWNDEYLIDIMELDPEDYADPYHIPEEVWIKANPIRMTYPEGRKKIRQEYEIACQIPDKMTAWLTKMGDVWVQAKHNGYMDMAKWKACEVKKLPIDLTGMDVYCGVDLSKKTDLTSVAWVFPYKNGEEVNYIVSEHSFIPNRDKLMEHIAVDHFPYDAAERAGLITVTDTPIVDQSAVMEYIKTTAKENRWDIVSVCYDPSGASKFAMDMAAEGYDLKEVYQSQRSLNEATLGFREAVYSGKVLYLPDALLNFCISNAVTRTANGMIKIDKDASRQRIDPVDAVLCAFKLAMYWITEQNNQKSILSDIDRFLEEDW</sequence>
<dbReference type="Gene3D" id="3.30.420.240">
    <property type="match status" value="1"/>
</dbReference>
<dbReference type="PANTHER" id="PTHR41287">
    <property type="match status" value="1"/>
</dbReference>
<evidence type="ECO:0000313" key="4">
    <source>
        <dbReference type="Proteomes" id="UP000466864"/>
    </source>
</evidence>
<proteinExistence type="predicted"/>
<dbReference type="InterPro" id="IPR027417">
    <property type="entry name" value="P-loop_NTPase"/>
</dbReference>
<dbReference type="Proteomes" id="UP000466864">
    <property type="component" value="Unassembled WGS sequence"/>
</dbReference>
<evidence type="ECO:0000259" key="2">
    <source>
        <dbReference type="Pfam" id="PF20441"/>
    </source>
</evidence>
<keyword evidence="4" id="KW-1185">Reference proteome</keyword>
<accession>A0A7X2P6I1</accession>
<dbReference type="InterPro" id="IPR046462">
    <property type="entry name" value="TerL_nuclease"/>
</dbReference>
<dbReference type="EMBL" id="VUMV01000001">
    <property type="protein sequence ID" value="MST81135.1"/>
    <property type="molecule type" value="Genomic_DNA"/>
</dbReference>
<organism evidence="3 4">
    <name type="scientific">Bilifractor porci</name>
    <dbReference type="NCBI Taxonomy" id="2606636"/>
    <lineage>
        <taxon>Bacteria</taxon>
        <taxon>Bacillati</taxon>
        <taxon>Bacillota</taxon>
        <taxon>Clostridia</taxon>
        <taxon>Lachnospirales</taxon>
        <taxon>Lachnospiraceae</taxon>
        <taxon>Bilifractor</taxon>
    </lineage>
</organism>
<evidence type="ECO:0000313" key="3">
    <source>
        <dbReference type="EMBL" id="MST81135.1"/>
    </source>
</evidence>
<gene>
    <name evidence="3" type="ORF">FYJ60_02140</name>
</gene>
<comment type="caution">
    <text evidence="3">The sequence shown here is derived from an EMBL/GenBank/DDBJ whole genome shotgun (WGS) entry which is preliminary data.</text>
</comment>
<dbReference type="InterPro" id="IPR005021">
    <property type="entry name" value="Terminase_largesu-like"/>
</dbReference>
<dbReference type="GO" id="GO:0004519">
    <property type="term" value="F:endonuclease activity"/>
    <property type="evidence" value="ECO:0007669"/>
    <property type="project" value="InterPro"/>
</dbReference>